<evidence type="ECO:0000259" key="12">
    <source>
        <dbReference type="Pfam" id="PF00849"/>
    </source>
</evidence>
<evidence type="ECO:0000313" key="13">
    <source>
        <dbReference type="EMBL" id="KDQ17494.1"/>
    </source>
</evidence>
<gene>
    <name evidence="13" type="ORF">BOTBODRAFT_63990</name>
</gene>
<comment type="similarity">
    <text evidence="2">Belongs to the pseudouridine synthase RluA family.</text>
</comment>
<dbReference type="EMBL" id="KL198023">
    <property type="protein sequence ID" value="KDQ17494.1"/>
    <property type="molecule type" value="Genomic_DNA"/>
</dbReference>
<protein>
    <recommendedName>
        <fullName evidence="8">21S rRNA pseudouridine(2819) synthase</fullName>
        <ecNumber evidence="7">5.4.99.43</ecNumber>
    </recommendedName>
    <alternativeName>
        <fullName evidence="10">Pseudouridine synthase 5</fullName>
    </alternativeName>
    <alternativeName>
        <fullName evidence="9">Pseudouridylate synthase PUS5</fullName>
    </alternativeName>
    <alternativeName>
        <fullName evidence="11">Uracil hydrolyase PUS5</fullName>
    </alternativeName>
</protein>
<comment type="catalytic activity">
    <reaction evidence="5">
        <text>uridine(2819) in 21S rRNA = pseudouridine(2819) in 21S rRNA</text>
        <dbReference type="Rhea" id="RHEA:42556"/>
        <dbReference type="Rhea" id="RHEA-COMP:10113"/>
        <dbReference type="Rhea" id="RHEA-COMP:10114"/>
        <dbReference type="ChEBI" id="CHEBI:65314"/>
        <dbReference type="ChEBI" id="CHEBI:65315"/>
        <dbReference type="EC" id="5.4.99.43"/>
    </reaction>
</comment>
<dbReference type="PANTHER" id="PTHR21600:SF81">
    <property type="entry name" value="21S RRNA PSEUDOURIDINE(2819) SYNTHASE"/>
    <property type="match status" value="1"/>
</dbReference>
<dbReference type="InParanoid" id="A0A067MPL4"/>
<evidence type="ECO:0000256" key="6">
    <source>
        <dbReference type="ARBA" id="ARBA00037513"/>
    </source>
</evidence>
<keyword evidence="3" id="KW-0496">Mitochondrion</keyword>
<dbReference type="HOGENOM" id="CLU_016902_11_0_1"/>
<evidence type="ECO:0000256" key="10">
    <source>
        <dbReference type="ARBA" id="ARBA00041978"/>
    </source>
</evidence>
<dbReference type="InterPro" id="IPR020103">
    <property type="entry name" value="PsdUridine_synth_cat_dom_sf"/>
</dbReference>
<evidence type="ECO:0000256" key="8">
    <source>
        <dbReference type="ARBA" id="ARBA00040626"/>
    </source>
</evidence>
<dbReference type="GO" id="GO:0000455">
    <property type="term" value="P:enzyme-directed rRNA pseudouridine synthesis"/>
    <property type="evidence" value="ECO:0007669"/>
    <property type="project" value="TreeGrafter"/>
</dbReference>
<evidence type="ECO:0000256" key="9">
    <source>
        <dbReference type="ARBA" id="ARBA00041561"/>
    </source>
</evidence>
<feature type="domain" description="Pseudouridine synthase RsuA/RluA-like" evidence="12">
    <location>
        <begin position="35"/>
        <end position="193"/>
    </location>
</feature>
<evidence type="ECO:0000256" key="2">
    <source>
        <dbReference type="ARBA" id="ARBA00010876"/>
    </source>
</evidence>
<sequence length="295" mass="32521">MATRATTTIKQAARPFFASTSRKSPQHALYYDKSVVVLQKPAGIISQKNGTNTTTNGSLEHIFAETTKALGLSGEFFPVHRLDKPTTGALLVARTSASARELSRQFTQNLVGKTYLALVHHEKRINPSNPRSGEIRTGWHEDDGRVSILPLDEDVKEAVTGWEILGTSKKYPVSLLRFTIQTGRKHQIRLHASTVLNAPILGDRLFTPESHPALYLPIPDNRMFLHASQITFQRFTPKRQKVEVCAPLPGDFVQLAENIGISLDPTMISGGLFINGVQDDTHALTQLGGVWLGPQ</sequence>
<dbReference type="PANTHER" id="PTHR21600">
    <property type="entry name" value="MITOCHONDRIAL RNA PSEUDOURIDINE SYNTHASE"/>
    <property type="match status" value="1"/>
</dbReference>
<evidence type="ECO:0000256" key="4">
    <source>
        <dbReference type="ARBA" id="ARBA00023235"/>
    </source>
</evidence>
<dbReference type="Proteomes" id="UP000027195">
    <property type="component" value="Unassembled WGS sequence"/>
</dbReference>
<evidence type="ECO:0000256" key="7">
    <source>
        <dbReference type="ARBA" id="ARBA00038947"/>
    </source>
</evidence>
<dbReference type="CDD" id="cd02869">
    <property type="entry name" value="PseudoU_synth_RluA_like"/>
    <property type="match status" value="1"/>
</dbReference>
<dbReference type="STRING" id="930990.A0A067MPL4"/>
<accession>A0A067MPL4</accession>
<comment type="function">
    <text evidence="6">Pseudouridylate synthase responsible for the pseudouridine-2819 formation in mitochondrial 21S rRNA. May modulate the efficiency or the fidelity of the mitochondrial translation machinery.</text>
</comment>
<keyword evidence="4" id="KW-0413">Isomerase</keyword>
<dbReference type="PROSITE" id="PS01129">
    <property type="entry name" value="PSI_RLU"/>
    <property type="match status" value="1"/>
</dbReference>
<dbReference type="Pfam" id="PF00849">
    <property type="entry name" value="PseudoU_synth_2"/>
    <property type="match status" value="1"/>
</dbReference>
<evidence type="ECO:0000256" key="1">
    <source>
        <dbReference type="ARBA" id="ARBA00004173"/>
    </source>
</evidence>
<dbReference type="GO" id="GO:0160143">
    <property type="term" value="F:21S rRNA pseudouridine(2819) synthase activity"/>
    <property type="evidence" value="ECO:0007669"/>
    <property type="project" value="UniProtKB-EC"/>
</dbReference>
<evidence type="ECO:0000313" key="14">
    <source>
        <dbReference type="Proteomes" id="UP000027195"/>
    </source>
</evidence>
<evidence type="ECO:0000256" key="11">
    <source>
        <dbReference type="ARBA" id="ARBA00042700"/>
    </source>
</evidence>
<proteinExistence type="inferred from homology"/>
<dbReference type="GO" id="GO:0003723">
    <property type="term" value="F:RNA binding"/>
    <property type="evidence" value="ECO:0007669"/>
    <property type="project" value="InterPro"/>
</dbReference>
<dbReference type="InterPro" id="IPR050188">
    <property type="entry name" value="RluA_PseudoU_synthase"/>
</dbReference>
<dbReference type="OrthoDB" id="428658at2759"/>
<organism evidence="13 14">
    <name type="scientific">Botryobasidium botryosum (strain FD-172 SS1)</name>
    <dbReference type="NCBI Taxonomy" id="930990"/>
    <lineage>
        <taxon>Eukaryota</taxon>
        <taxon>Fungi</taxon>
        <taxon>Dikarya</taxon>
        <taxon>Basidiomycota</taxon>
        <taxon>Agaricomycotina</taxon>
        <taxon>Agaricomycetes</taxon>
        <taxon>Cantharellales</taxon>
        <taxon>Botryobasidiaceae</taxon>
        <taxon>Botryobasidium</taxon>
    </lineage>
</organism>
<reference evidence="14" key="1">
    <citation type="journal article" date="2014" name="Proc. Natl. Acad. Sci. U.S.A.">
        <title>Extensive sampling of basidiomycete genomes demonstrates inadequacy of the white-rot/brown-rot paradigm for wood decay fungi.</title>
        <authorList>
            <person name="Riley R."/>
            <person name="Salamov A.A."/>
            <person name="Brown D.W."/>
            <person name="Nagy L.G."/>
            <person name="Floudas D."/>
            <person name="Held B.W."/>
            <person name="Levasseur A."/>
            <person name="Lombard V."/>
            <person name="Morin E."/>
            <person name="Otillar R."/>
            <person name="Lindquist E.A."/>
            <person name="Sun H."/>
            <person name="LaButti K.M."/>
            <person name="Schmutz J."/>
            <person name="Jabbour D."/>
            <person name="Luo H."/>
            <person name="Baker S.E."/>
            <person name="Pisabarro A.G."/>
            <person name="Walton J.D."/>
            <person name="Blanchette R.A."/>
            <person name="Henrissat B."/>
            <person name="Martin F."/>
            <person name="Cullen D."/>
            <person name="Hibbett D.S."/>
            <person name="Grigoriev I.V."/>
        </authorList>
    </citation>
    <scope>NUCLEOTIDE SEQUENCE [LARGE SCALE GENOMIC DNA]</scope>
    <source>
        <strain evidence="14">FD-172 SS1</strain>
    </source>
</reference>
<keyword evidence="14" id="KW-1185">Reference proteome</keyword>
<name>A0A067MPL4_BOTB1</name>
<dbReference type="Gene3D" id="3.30.2350.10">
    <property type="entry name" value="Pseudouridine synthase"/>
    <property type="match status" value="1"/>
</dbReference>
<evidence type="ECO:0000256" key="3">
    <source>
        <dbReference type="ARBA" id="ARBA00023128"/>
    </source>
</evidence>
<evidence type="ECO:0000256" key="5">
    <source>
        <dbReference type="ARBA" id="ARBA00036927"/>
    </source>
</evidence>
<comment type="subcellular location">
    <subcellularLocation>
        <location evidence="1">Mitochondrion</location>
    </subcellularLocation>
</comment>
<dbReference type="GO" id="GO:0005739">
    <property type="term" value="C:mitochondrion"/>
    <property type="evidence" value="ECO:0007669"/>
    <property type="project" value="UniProtKB-SubCell"/>
</dbReference>
<dbReference type="SUPFAM" id="SSF55120">
    <property type="entry name" value="Pseudouridine synthase"/>
    <property type="match status" value="1"/>
</dbReference>
<dbReference type="InterPro" id="IPR006224">
    <property type="entry name" value="PsdUridine_synth_RluA-like_CS"/>
</dbReference>
<dbReference type="EC" id="5.4.99.43" evidence="7"/>
<dbReference type="InterPro" id="IPR006145">
    <property type="entry name" value="PsdUridine_synth_RsuA/RluA"/>
</dbReference>
<dbReference type="AlphaFoldDB" id="A0A067MPL4"/>